<proteinExistence type="predicted"/>
<name>A0A830HPT1_9CHLO</name>
<organism evidence="4 5">
    <name type="scientific">Pycnococcus provasolii</name>
    <dbReference type="NCBI Taxonomy" id="41880"/>
    <lineage>
        <taxon>Eukaryota</taxon>
        <taxon>Viridiplantae</taxon>
        <taxon>Chlorophyta</taxon>
        <taxon>Pseudoscourfieldiophyceae</taxon>
        <taxon>Pseudoscourfieldiales</taxon>
        <taxon>Pycnococcaceae</taxon>
        <taxon>Pycnococcus</taxon>
    </lineage>
</organism>
<comment type="caution">
    <text evidence="4">The sequence shown here is derived from an EMBL/GenBank/DDBJ whole genome shotgun (WGS) entry which is preliminary data.</text>
</comment>
<protein>
    <recommendedName>
        <fullName evidence="3">BAH domain-containing protein</fullName>
    </recommendedName>
</protein>
<dbReference type="PROSITE" id="PS51038">
    <property type="entry name" value="BAH"/>
    <property type="match status" value="1"/>
</dbReference>
<dbReference type="InterPro" id="IPR013083">
    <property type="entry name" value="Znf_RING/FYVE/PHD"/>
</dbReference>
<dbReference type="InterPro" id="IPR001025">
    <property type="entry name" value="BAH_dom"/>
</dbReference>
<feature type="region of interest" description="Disordered" evidence="2">
    <location>
        <begin position="258"/>
        <end position="298"/>
    </location>
</feature>
<dbReference type="Proteomes" id="UP000660262">
    <property type="component" value="Unassembled WGS sequence"/>
</dbReference>
<keyword evidence="5" id="KW-1185">Reference proteome</keyword>
<dbReference type="Pfam" id="PF05308">
    <property type="entry name" value="Mito_fiss_reg"/>
    <property type="match status" value="1"/>
</dbReference>
<feature type="coiled-coil region" evidence="1">
    <location>
        <begin position="197"/>
        <end position="233"/>
    </location>
</feature>
<dbReference type="GO" id="GO:0003682">
    <property type="term" value="F:chromatin binding"/>
    <property type="evidence" value="ECO:0007669"/>
    <property type="project" value="InterPro"/>
</dbReference>
<gene>
    <name evidence="4" type="ORF">PPROV_000576000</name>
</gene>
<evidence type="ECO:0000313" key="4">
    <source>
        <dbReference type="EMBL" id="GHP07017.1"/>
    </source>
</evidence>
<dbReference type="Gene3D" id="2.30.30.490">
    <property type="match status" value="1"/>
</dbReference>
<accession>A0A830HPT1</accession>
<evidence type="ECO:0000313" key="5">
    <source>
        <dbReference type="Proteomes" id="UP000660262"/>
    </source>
</evidence>
<dbReference type="Gene3D" id="3.30.40.10">
    <property type="entry name" value="Zinc/RING finger domain, C3HC4 (zinc finger)"/>
    <property type="match status" value="1"/>
</dbReference>
<evidence type="ECO:0000256" key="1">
    <source>
        <dbReference type="SAM" id="Coils"/>
    </source>
</evidence>
<dbReference type="SUPFAM" id="SSF49599">
    <property type="entry name" value="TRAF domain-like"/>
    <property type="match status" value="1"/>
</dbReference>
<dbReference type="InterPro" id="IPR043151">
    <property type="entry name" value="BAH_sf"/>
</dbReference>
<sequence length="560" mass="61482">MAEQPQQPQPPPRLYALVDVSSSSLDAAAAPAIHALSTLPSSSQFSSSIPSSLSCALCLSILNDPVRPVHPPARLCAAVDCVMCRACFTRLEREAADKQRTPLCPFKCAASAADYAIVGSVAVDTPDARRVYTRCTNVGCNLWLKWGEHEHHERNACSWRCTECPFCSLKVSLNDYPDHITSSHHRDYDDAIKRDRHMRQERDLALLKAQVAEQRAEKEISKMRAEVASLKAQVALAVASGDRAGLDRRVIEAIATGPSSAEAARELPPPPPPPPPSPLEALPAPPPQVKRRASHTYHLRPRKQQQLALALVPSPRPAADQPSTSGTTAAVARVGLATRRAVAAKSSARVAFEWVGKPSSTYFTNGLQHRSYTAFHRFGESYRLGDVILCLPETQEEEMYVGKITACLELSVPGDSATTRELTVRWFERVPPFLLAGTPTAQMWNRCPEKSRCKLSMYTKLDPNARAVVDALRRDAHVLEKNQLNKNQLFLTSSVGQIPVESIEGRAFVAPSLAAWSAEMRRRGGGGVSDDVFFCTHEVDTMQHPSRLLGHISEEGRWNS</sequence>
<dbReference type="AlphaFoldDB" id="A0A830HPT1"/>
<evidence type="ECO:0000256" key="2">
    <source>
        <dbReference type="SAM" id="MobiDB-lite"/>
    </source>
</evidence>
<dbReference type="EMBL" id="BNJQ01000015">
    <property type="protein sequence ID" value="GHP07017.1"/>
    <property type="molecule type" value="Genomic_DNA"/>
</dbReference>
<dbReference type="InterPro" id="IPR007972">
    <property type="entry name" value="Mtfr1"/>
</dbReference>
<feature type="domain" description="BAH" evidence="3">
    <location>
        <begin position="380"/>
        <end position="550"/>
    </location>
</feature>
<reference evidence="4" key="1">
    <citation type="submission" date="2020-10" db="EMBL/GenBank/DDBJ databases">
        <title>Unveiling of a novel bifunctional photoreceptor, Dualchrome1, isolated from a cosmopolitan green alga.</title>
        <authorList>
            <person name="Suzuki S."/>
            <person name="Kawachi M."/>
        </authorList>
    </citation>
    <scope>NUCLEOTIDE SEQUENCE</scope>
    <source>
        <strain evidence="4">NIES 2893</strain>
    </source>
</reference>
<keyword evidence="1" id="KW-0175">Coiled coil</keyword>
<feature type="compositionally biased region" description="Pro residues" evidence="2">
    <location>
        <begin position="267"/>
        <end position="288"/>
    </location>
</feature>
<feature type="compositionally biased region" description="Basic residues" evidence="2">
    <location>
        <begin position="289"/>
        <end position="298"/>
    </location>
</feature>
<evidence type="ECO:0000259" key="3">
    <source>
        <dbReference type="PROSITE" id="PS51038"/>
    </source>
</evidence>